<dbReference type="PANTHER" id="PTHR43806:SF11">
    <property type="entry name" value="CEREVISIN-RELATED"/>
    <property type="match status" value="1"/>
</dbReference>
<accession>A0A9D1EC12</accession>
<proteinExistence type="inferred from homology"/>
<dbReference type="EMBL" id="DVHN01000010">
    <property type="protein sequence ID" value="HIR87562.1"/>
    <property type="molecule type" value="Genomic_DNA"/>
</dbReference>
<dbReference type="Gene3D" id="3.40.50.200">
    <property type="entry name" value="Peptidase S8/S53 domain"/>
    <property type="match status" value="1"/>
</dbReference>
<reference evidence="7" key="2">
    <citation type="journal article" date="2021" name="PeerJ">
        <title>Extensive microbial diversity within the chicken gut microbiome revealed by metagenomics and culture.</title>
        <authorList>
            <person name="Gilroy R."/>
            <person name="Ravi A."/>
            <person name="Getino M."/>
            <person name="Pursley I."/>
            <person name="Horton D.L."/>
            <person name="Alikhan N.F."/>
            <person name="Baker D."/>
            <person name="Gharbi K."/>
            <person name="Hall N."/>
            <person name="Watson M."/>
            <person name="Adriaenssens E.M."/>
            <person name="Foster-Nyarko E."/>
            <person name="Jarju S."/>
            <person name="Secka A."/>
            <person name="Antonio M."/>
            <person name="Oren A."/>
            <person name="Chaudhuri R.R."/>
            <person name="La Ragione R."/>
            <person name="Hildebrand F."/>
            <person name="Pallen M.J."/>
        </authorList>
    </citation>
    <scope>NUCLEOTIDE SEQUENCE</scope>
    <source>
        <strain evidence="7">ChiW13-3771</strain>
    </source>
</reference>
<feature type="domain" description="Peptidase S8/S53" evidence="6">
    <location>
        <begin position="3"/>
        <end position="220"/>
    </location>
</feature>
<gene>
    <name evidence="7" type="ORF">IAC96_01295</name>
</gene>
<dbReference type="InterPro" id="IPR000209">
    <property type="entry name" value="Peptidase_S8/S53_dom"/>
</dbReference>
<sequence>MAGDGRLSEGKIKGVAPKVKLVVLKVLDDTGNGKLSHMLAGISWLEKNWNVYGIRIVNISIGAVSTRLTGEDSQLVKAVNRLWDLGMVVCVAAGNEGNRITTPGICPKTITVGSSDDTIMVDQRGNIYRNYSGKGPTKGCVCKPEIVAPGTNIIAANAMNQRLDIPYTMKSGTSMSTPIVSGAIALLLEKYPELSNKEVKLRLKRTAKDLLLPQNHQGWGQISIVNLLKEDYF</sequence>
<dbReference type="Pfam" id="PF00082">
    <property type="entry name" value="Peptidase_S8"/>
    <property type="match status" value="1"/>
</dbReference>
<keyword evidence="4" id="KW-0720">Serine protease</keyword>
<dbReference type="PROSITE" id="PS51892">
    <property type="entry name" value="SUBTILASE"/>
    <property type="match status" value="1"/>
</dbReference>
<evidence type="ECO:0000256" key="1">
    <source>
        <dbReference type="ARBA" id="ARBA00011073"/>
    </source>
</evidence>
<evidence type="ECO:0000259" key="6">
    <source>
        <dbReference type="Pfam" id="PF00082"/>
    </source>
</evidence>
<evidence type="ECO:0000256" key="5">
    <source>
        <dbReference type="PROSITE-ProRule" id="PRU01240"/>
    </source>
</evidence>
<comment type="caution">
    <text evidence="5">Lacks conserved residue(s) required for the propagation of feature annotation.</text>
</comment>
<dbReference type="PROSITE" id="PS00138">
    <property type="entry name" value="SUBTILASE_SER"/>
    <property type="match status" value="1"/>
</dbReference>
<dbReference type="AlphaFoldDB" id="A0A9D1EC12"/>
<dbReference type="Proteomes" id="UP000824201">
    <property type="component" value="Unassembled WGS sequence"/>
</dbReference>
<evidence type="ECO:0000256" key="2">
    <source>
        <dbReference type="ARBA" id="ARBA00022670"/>
    </source>
</evidence>
<comment type="caution">
    <text evidence="7">The sequence shown here is derived from an EMBL/GenBank/DDBJ whole genome shotgun (WGS) entry which is preliminary data.</text>
</comment>
<dbReference type="SUPFAM" id="SSF52743">
    <property type="entry name" value="Subtilisin-like"/>
    <property type="match status" value="1"/>
</dbReference>
<evidence type="ECO:0000313" key="7">
    <source>
        <dbReference type="EMBL" id="HIR87562.1"/>
    </source>
</evidence>
<dbReference type="InterPro" id="IPR050131">
    <property type="entry name" value="Peptidase_S8_subtilisin-like"/>
</dbReference>
<evidence type="ECO:0000313" key="8">
    <source>
        <dbReference type="Proteomes" id="UP000824201"/>
    </source>
</evidence>
<evidence type="ECO:0000256" key="4">
    <source>
        <dbReference type="ARBA" id="ARBA00022825"/>
    </source>
</evidence>
<dbReference type="GO" id="GO:0006508">
    <property type="term" value="P:proteolysis"/>
    <property type="evidence" value="ECO:0007669"/>
    <property type="project" value="UniProtKB-KW"/>
</dbReference>
<comment type="similarity">
    <text evidence="1 5">Belongs to the peptidase S8 family.</text>
</comment>
<dbReference type="PANTHER" id="PTHR43806">
    <property type="entry name" value="PEPTIDASE S8"/>
    <property type="match status" value="1"/>
</dbReference>
<reference evidence="7" key="1">
    <citation type="submission" date="2020-10" db="EMBL/GenBank/DDBJ databases">
        <authorList>
            <person name="Gilroy R."/>
        </authorList>
    </citation>
    <scope>NUCLEOTIDE SEQUENCE</scope>
    <source>
        <strain evidence="7">ChiW13-3771</strain>
    </source>
</reference>
<organism evidence="7 8">
    <name type="scientific">Candidatus Fimimorpha faecalis</name>
    <dbReference type="NCBI Taxonomy" id="2840824"/>
    <lineage>
        <taxon>Bacteria</taxon>
        <taxon>Bacillati</taxon>
        <taxon>Bacillota</taxon>
        <taxon>Clostridia</taxon>
        <taxon>Eubacteriales</taxon>
        <taxon>Candidatus Fimimorpha</taxon>
    </lineage>
</organism>
<dbReference type="InterPro" id="IPR023828">
    <property type="entry name" value="Peptidase_S8_Ser-AS"/>
</dbReference>
<name>A0A9D1EC12_9FIRM</name>
<evidence type="ECO:0000256" key="3">
    <source>
        <dbReference type="ARBA" id="ARBA00022801"/>
    </source>
</evidence>
<keyword evidence="2" id="KW-0645">Protease</keyword>
<keyword evidence="3" id="KW-0378">Hydrolase</keyword>
<protein>
    <submittedName>
        <fullName evidence="7">S8 family serine peptidase</fullName>
    </submittedName>
</protein>
<dbReference type="InterPro" id="IPR036852">
    <property type="entry name" value="Peptidase_S8/S53_dom_sf"/>
</dbReference>
<dbReference type="GO" id="GO:0004252">
    <property type="term" value="F:serine-type endopeptidase activity"/>
    <property type="evidence" value="ECO:0007669"/>
    <property type="project" value="InterPro"/>
</dbReference>